<feature type="region of interest" description="Disordered" evidence="1">
    <location>
        <begin position="227"/>
        <end position="264"/>
    </location>
</feature>
<feature type="region of interest" description="Disordered" evidence="1">
    <location>
        <begin position="1"/>
        <end position="90"/>
    </location>
</feature>
<evidence type="ECO:0000256" key="1">
    <source>
        <dbReference type="SAM" id="MobiDB-lite"/>
    </source>
</evidence>
<gene>
    <name evidence="2" type="ORF">RIF29_06435</name>
</gene>
<dbReference type="EMBL" id="JAYWIO010000001">
    <property type="protein sequence ID" value="KAK7291361.1"/>
    <property type="molecule type" value="Genomic_DNA"/>
</dbReference>
<name>A0AAN9J494_CROPI</name>
<dbReference type="AlphaFoldDB" id="A0AAN9J494"/>
<keyword evidence="3" id="KW-1185">Reference proteome</keyword>
<protein>
    <submittedName>
        <fullName evidence="2">Uncharacterized protein</fullName>
    </submittedName>
</protein>
<comment type="caution">
    <text evidence="2">The sequence shown here is derived from an EMBL/GenBank/DDBJ whole genome shotgun (WGS) entry which is preliminary data.</text>
</comment>
<feature type="region of interest" description="Disordered" evidence="1">
    <location>
        <begin position="114"/>
        <end position="147"/>
    </location>
</feature>
<feature type="compositionally biased region" description="Basic and acidic residues" evidence="1">
    <location>
        <begin position="130"/>
        <end position="147"/>
    </location>
</feature>
<evidence type="ECO:0000313" key="2">
    <source>
        <dbReference type="EMBL" id="KAK7291361.1"/>
    </source>
</evidence>
<evidence type="ECO:0000313" key="3">
    <source>
        <dbReference type="Proteomes" id="UP001372338"/>
    </source>
</evidence>
<feature type="compositionally biased region" description="Basic and acidic residues" evidence="1">
    <location>
        <begin position="18"/>
        <end position="38"/>
    </location>
</feature>
<organism evidence="2 3">
    <name type="scientific">Crotalaria pallida</name>
    <name type="common">Smooth rattlebox</name>
    <name type="synonym">Crotalaria striata</name>
    <dbReference type="NCBI Taxonomy" id="3830"/>
    <lineage>
        <taxon>Eukaryota</taxon>
        <taxon>Viridiplantae</taxon>
        <taxon>Streptophyta</taxon>
        <taxon>Embryophyta</taxon>
        <taxon>Tracheophyta</taxon>
        <taxon>Spermatophyta</taxon>
        <taxon>Magnoliopsida</taxon>
        <taxon>eudicotyledons</taxon>
        <taxon>Gunneridae</taxon>
        <taxon>Pentapetalae</taxon>
        <taxon>rosids</taxon>
        <taxon>fabids</taxon>
        <taxon>Fabales</taxon>
        <taxon>Fabaceae</taxon>
        <taxon>Papilionoideae</taxon>
        <taxon>50 kb inversion clade</taxon>
        <taxon>genistoids sensu lato</taxon>
        <taxon>core genistoids</taxon>
        <taxon>Crotalarieae</taxon>
        <taxon>Crotalaria</taxon>
    </lineage>
</organism>
<accession>A0AAN9J494</accession>
<proteinExistence type="predicted"/>
<reference evidence="2 3" key="1">
    <citation type="submission" date="2024-01" db="EMBL/GenBank/DDBJ databases">
        <title>The genomes of 5 underutilized Papilionoideae crops provide insights into root nodulation and disease resistanc.</title>
        <authorList>
            <person name="Yuan L."/>
        </authorList>
    </citation>
    <scope>NUCLEOTIDE SEQUENCE [LARGE SCALE GENOMIC DNA]</scope>
    <source>
        <strain evidence="2">ZHUSHIDOU_FW_LH</strain>
        <tissue evidence="2">Leaf</tissue>
    </source>
</reference>
<dbReference type="Proteomes" id="UP001372338">
    <property type="component" value="Unassembled WGS sequence"/>
</dbReference>
<sequence>MLQNEGTNDKRRRSPRLKTLEEKREKEAREKIIGKVEEEKEVQEQVNNQQQQQAACNEDEEKDKEERIEKVEEEAEAEQVNQQQQRAGKLKTYVDCEKKKIQFFAGSRKKEKRTRRIVDILNNPTSPETQHTDHSTTSSKKDKDMAPEISRRDTYFFSNDYKPPLYSTALLLDDAQKDLQYNEEAGSGSYEESLLRFTRGLGPVAQRVAAQKLEALKRFQLLKISDDELKDHELPAAPTPEQEEEDVFINKEAKADVVSSPEEP</sequence>
<feature type="compositionally biased region" description="Low complexity" evidence="1">
    <location>
        <begin position="44"/>
        <end position="53"/>
    </location>
</feature>